<dbReference type="AlphaFoldDB" id="H2KWY5"/>
<name>H2KWY5_ORYSJ</name>
<proteinExistence type="predicted"/>
<accession>H2KWY5</accession>
<reference evidence="1" key="1">
    <citation type="journal article" date="2005" name="BMC Biol.">
        <title>The sequence of rice chromosomes 11 and 12, rich in disease resistance genes and recent gene duplications.</title>
        <authorList>
            <consortium name="The rice chromosomes 11 and 12 sequencing consortia"/>
        </authorList>
    </citation>
    <scope>NUCLEOTIDE SEQUENCE [LARGE SCALE GENOMIC DNA]</scope>
</reference>
<evidence type="ECO:0000313" key="1">
    <source>
        <dbReference type="EMBL" id="ABG22002.1"/>
    </source>
</evidence>
<reference evidence="1" key="2">
    <citation type="submission" date="2005-04" db="EMBL/GenBank/DDBJ databases">
        <authorList>
            <person name="Buell C.R."/>
            <person name="Wing R.A."/>
            <person name="McCombie W.A."/>
            <person name="Ouyang S."/>
        </authorList>
    </citation>
    <scope>NUCLEOTIDE SEQUENCE</scope>
</reference>
<sequence length="124" mass="13597">MAKGMACGETSLPAALDAVPYWHYGEGHGWTKPLRPQPLTPYLICTMAKGVSGRNLFPATLDAVPHWYYGEGRGVWRKVSRGLGGFVAPQLGLNSLSPLALVAVPRRFGRRASWHASNRYYVAN</sequence>
<organism evidence="1">
    <name type="scientific">Oryza sativa subsp. japonica</name>
    <name type="common">Rice</name>
    <dbReference type="NCBI Taxonomy" id="39947"/>
    <lineage>
        <taxon>Eukaryota</taxon>
        <taxon>Viridiplantae</taxon>
        <taxon>Streptophyta</taxon>
        <taxon>Embryophyta</taxon>
        <taxon>Tracheophyta</taxon>
        <taxon>Spermatophyta</taxon>
        <taxon>Magnoliopsida</taxon>
        <taxon>Liliopsida</taxon>
        <taxon>Poales</taxon>
        <taxon>Poaceae</taxon>
        <taxon>BOP clade</taxon>
        <taxon>Oryzoideae</taxon>
        <taxon>Oryzeae</taxon>
        <taxon>Oryzinae</taxon>
        <taxon>Oryza</taxon>
        <taxon>Oryza sativa</taxon>
    </lineage>
</organism>
<gene>
    <name evidence="1" type="ordered locus">LOC_Os12g24519</name>
</gene>
<protein>
    <submittedName>
        <fullName evidence="1">Uncharacterized protein</fullName>
    </submittedName>
</protein>
<dbReference type="EMBL" id="DP000011">
    <property type="protein sequence ID" value="ABG22002.1"/>
    <property type="molecule type" value="Genomic_DNA"/>
</dbReference>
<reference evidence="1" key="3">
    <citation type="submission" date="2006-01" db="EMBL/GenBank/DDBJ databases">
        <authorList>
            <person name="Buell R."/>
        </authorList>
    </citation>
    <scope>NUCLEOTIDE SEQUENCE</scope>
</reference>